<dbReference type="RefSeq" id="WP_188943099.1">
    <property type="nucleotide sequence ID" value="NZ_BMNA01000006.1"/>
</dbReference>
<proteinExistence type="predicted"/>
<dbReference type="InterPro" id="IPR007138">
    <property type="entry name" value="ABM_dom"/>
</dbReference>
<dbReference type="Proteomes" id="UP000655208">
    <property type="component" value="Unassembled WGS sequence"/>
</dbReference>
<gene>
    <name evidence="2" type="ORF">GCM10011594_31270</name>
</gene>
<keyword evidence="3" id="KW-1185">Reference proteome</keyword>
<name>A0A917T4N5_9ACTN</name>
<dbReference type="Pfam" id="PF03992">
    <property type="entry name" value="ABM"/>
    <property type="match status" value="1"/>
</dbReference>
<dbReference type="EMBL" id="BMNA01000006">
    <property type="protein sequence ID" value="GGM09104.1"/>
    <property type="molecule type" value="Genomic_DNA"/>
</dbReference>
<evidence type="ECO:0000313" key="2">
    <source>
        <dbReference type="EMBL" id="GGM09104.1"/>
    </source>
</evidence>
<evidence type="ECO:0000259" key="1">
    <source>
        <dbReference type="Pfam" id="PF03992"/>
    </source>
</evidence>
<reference evidence="2" key="1">
    <citation type="journal article" date="2014" name="Int. J. Syst. Evol. Microbiol.">
        <title>Complete genome sequence of Corynebacterium casei LMG S-19264T (=DSM 44701T), isolated from a smear-ripened cheese.</title>
        <authorList>
            <consortium name="US DOE Joint Genome Institute (JGI-PGF)"/>
            <person name="Walter F."/>
            <person name="Albersmeier A."/>
            <person name="Kalinowski J."/>
            <person name="Ruckert C."/>
        </authorList>
    </citation>
    <scope>NUCLEOTIDE SEQUENCE</scope>
    <source>
        <strain evidence="2">CGMCC 4.7308</strain>
    </source>
</reference>
<organism evidence="2 3">
    <name type="scientific">Nakamurella endophytica</name>
    <dbReference type="NCBI Taxonomy" id="1748367"/>
    <lineage>
        <taxon>Bacteria</taxon>
        <taxon>Bacillati</taxon>
        <taxon>Actinomycetota</taxon>
        <taxon>Actinomycetes</taxon>
        <taxon>Nakamurellales</taxon>
        <taxon>Nakamurellaceae</taxon>
        <taxon>Nakamurella</taxon>
    </lineage>
</organism>
<evidence type="ECO:0000313" key="3">
    <source>
        <dbReference type="Proteomes" id="UP000655208"/>
    </source>
</evidence>
<accession>A0A917T4N5</accession>
<protein>
    <recommendedName>
        <fullName evidence="1">ABM domain-containing protein</fullName>
    </recommendedName>
</protein>
<dbReference type="SUPFAM" id="SSF54909">
    <property type="entry name" value="Dimeric alpha+beta barrel"/>
    <property type="match status" value="1"/>
</dbReference>
<sequence length="105" mass="12363">MVQFVNCFEVPVGRDDDFLRLWTEVNGYMVTRPGYVNHRLQRSLMPDARYRFVNLAEWRSADDLRAGHDERFRKLATGPAWADFRSTPAMYEIVHSGQRDHTDDD</sequence>
<dbReference type="Gene3D" id="3.30.70.100">
    <property type="match status" value="1"/>
</dbReference>
<comment type="caution">
    <text evidence="2">The sequence shown here is derived from an EMBL/GenBank/DDBJ whole genome shotgun (WGS) entry which is preliminary data.</text>
</comment>
<reference evidence="2" key="2">
    <citation type="submission" date="2020-09" db="EMBL/GenBank/DDBJ databases">
        <authorList>
            <person name="Sun Q."/>
            <person name="Zhou Y."/>
        </authorList>
    </citation>
    <scope>NUCLEOTIDE SEQUENCE</scope>
    <source>
        <strain evidence="2">CGMCC 4.7308</strain>
    </source>
</reference>
<dbReference type="AlphaFoldDB" id="A0A917T4N5"/>
<feature type="domain" description="ABM" evidence="1">
    <location>
        <begin position="2"/>
        <end position="66"/>
    </location>
</feature>
<dbReference type="InterPro" id="IPR011008">
    <property type="entry name" value="Dimeric_a/b-barrel"/>
</dbReference>